<evidence type="ECO:0000313" key="4">
    <source>
        <dbReference type="Proteomes" id="UP000553632"/>
    </source>
</evidence>
<dbReference type="AlphaFoldDB" id="A0A7J6TK70"/>
<keyword evidence="2" id="KW-0732">Signal</keyword>
<dbReference type="Proteomes" id="UP000553632">
    <property type="component" value="Unassembled WGS sequence"/>
</dbReference>
<feature type="compositionally biased region" description="Low complexity" evidence="1">
    <location>
        <begin position="30"/>
        <end position="54"/>
    </location>
</feature>
<evidence type="ECO:0000256" key="2">
    <source>
        <dbReference type="SAM" id="SignalP"/>
    </source>
</evidence>
<proteinExistence type="predicted"/>
<dbReference type="EMBL" id="JABANO010010091">
    <property type="protein sequence ID" value="KAF4745724.1"/>
    <property type="molecule type" value="Genomic_DNA"/>
</dbReference>
<gene>
    <name evidence="3" type="ORF">FOZ63_006109</name>
</gene>
<feature type="non-terminal residue" evidence="3">
    <location>
        <position position="1"/>
    </location>
</feature>
<organism evidence="3 4">
    <name type="scientific">Perkinsus olseni</name>
    <name type="common">Perkinsus atlanticus</name>
    <dbReference type="NCBI Taxonomy" id="32597"/>
    <lineage>
        <taxon>Eukaryota</taxon>
        <taxon>Sar</taxon>
        <taxon>Alveolata</taxon>
        <taxon>Perkinsozoa</taxon>
        <taxon>Perkinsea</taxon>
        <taxon>Perkinsida</taxon>
        <taxon>Perkinsidae</taxon>
        <taxon>Perkinsus</taxon>
    </lineage>
</organism>
<feature type="region of interest" description="Disordered" evidence="1">
    <location>
        <begin position="498"/>
        <end position="524"/>
    </location>
</feature>
<accession>A0A7J6TK70</accession>
<protein>
    <submittedName>
        <fullName evidence="3">Uncharacterized protein</fullName>
    </submittedName>
</protein>
<evidence type="ECO:0000313" key="3">
    <source>
        <dbReference type="EMBL" id="KAF4745724.1"/>
    </source>
</evidence>
<sequence length="558" mass="62051">MPLLLPSSLLLTCWSVHATTNTLRVHGRSVRSSSSSSGLGSSISSPSLSSRRSGVSLDSVDSALTVSSNLWEESCPKTTGYYFGNNSLVGCRLAFRRLELHSPTGVATWTCPKADRFGINERWTFEDVVFDKPVDSTLPEFYPMFEMNCEKIMISRGLCRFDFLHWGQFIEGSATDDDDEKLPLRSVGYYLGQGRFEGCTMKMRQDSRQRRVVKMDCADTGKIPSEFRKKLSCFSFSSRLSIAPDFDPFATRYSGQDFGRLGLSVLGSATDITDFSVAVSGNGLFLRVVEEATGLETLFEWERYDLAIPQKCLYLPQPRLDGYYFGQEGIYERCYFQFRAVQKQYVAMRCPREEDRSGAPDFAGERFLYGVRNSGGPLYYELDLYTEARKDMRGSRVMIRHDGSALKLSFTGYEKPFYFPWAPHIGEDGKAAGLPTPKEEGYYTNDKGEGKEDVLRFENGTVSVRCASEKKELNLRRDGGAVQVKTVDGEVVVFTWKEAEADDEPAEGTGEGSGENGGLASSDPPSAVRLYSGVAGRPCRLWRGGGSVIGIVFLQGVD</sequence>
<feature type="region of interest" description="Disordered" evidence="1">
    <location>
        <begin position="27"/>
        <end position="54"/>
    </location>
</feature>
<feature type="chain" id="PRO_5029680608" evidence="2">
    <location>
        <begin position="19"/>
        <end position="558"/>
    </location>
</feature>
<evidence type="ECO:0000256" key="1">
    <source>
        <dbReference type="SAM" id="MobiDB-lite"/>
    </source>
</evidence>
<comment type="caution">
    <text evidence="3">The sequence shown here is derived from an EMBL/GenBank/DDBJ whole genome shotgun (WGS) entry which is preliminary data.</text>
</comment>
<feature type="signal peptide" evidence="2">
    <location>
        <begin position="1"/>
        <end position="18"/>
    </location>
</feature>
<keyword evidence="4" id="KW-1185">Reference proteome</keyword>
<reference evidence="3 4" key="1">
    <citation type="submission" date="2020-04" db="EMBL/GenBank/DDBJ databases">
        <title>Perkinsus olseni comparative genomics.</title>
        <authorList>
            <person name="Bogema D.R."/>
        </authorList>
    </citation>
    <scope>NUCLEOTIDE SEQUENCE [LARGE SCALE GENOMIC DNA]</scope>
    <source>
        <strain evidence="3 4">ATCC PRA-207</strain>
    </source>
</reference>
<name>A0A7J6TK70_PEROL</name>